<reference evidence="13 14" key="1">
    <citation type="journal article" date="2015" name="Nature">
        <title>rRNA introns, odd ribosomes, and small enigmatic genomes across a large radiation of phyla.</title>
        <authorList>
            <person name="Brown C.T."/>
            <person name="Hug L.A."/>
            <person name="Thomas B.C."/>
            <person name="Sharon I."/>
            <person name="Castelle C.J."/>
            <person name="Singh A."/>
            <person name="Wilkins M.J."/>
            <person name="Williams K.H."/>
            <person name="Banfield J.F."/>
        </authorList>
    </citation>
    <scope>NUCLEOTIDE SEQUENCE [LARGE SCALE GENOMIC DNA]</scope>
</reference>
<evidence type="ECO:0000256" key="7">
    <source>
        <dbReference type="ARBA" id="ARBA00022801"/>
    </source>
</evidence>
<dbReference type="EC" id="3.1.21.3" evidence="10"/>
<dbReference type="Gene3D" id="3.40.50.300">
    <property type="entry name" value="P-loop containing nucleotide triphosphate hydrolases"/>
    <property type="match status" value="2"/>
</dbReference>
<dbReference type="EMBL" id="LBYI01000017">
    <property type="protein sequence ID" value="KKR49925.1"/>
    <property type="molecule type" value="Genomic_DNA"/>
</dbReference>
<dbReference type="SMART" id="SM00487">
    <property type="entry name" value="DEXDc"/>
    <property type="match status" value="1"/>
</dbReference>
<dbReference type="NCBIfam" id="TIGR00348">
    <property type="entry name" value="hsdR"/>
    <property type="match status" value="1"/>
</dbReference>
<dbReference type="Pfam" id="PF04313">
    <property type="entry name" value="HSDR_N"/>
    <property type="match status" value="1"/>
</dbReference>
<evidence type="ECO:0000256" key="6">
    <source>
        <dbReference type="ARBA" id="ARBA00022759"/>
    </source>
</evidence>
<dbReference type="CDD" id="cd22332">
    <property type="entry name" value="HsdR_N"/>
    <property type="match status" value="1"/>
</dbReference>
<dbReference type="GO" id="GO:0005524">
    <property type="term" value="F:ATP binding"/>
    <property type="evidence" value="ECO:0007669"/>
    <property type="project" value="UniProtKB-KW"/>
</dbReference>
<dbReference type="CDD" id="cd18800">
    <property type="entry name" value="SF2_C_EcoR124I-like"/>
    <property type="match status" value="1"/>
</dbReference>
<dbReference type="InterPro" id="IPR051268">
    <property type="entry name" value="Type-I_R_enzyme_R_subunit"/>
</dbReference>
<dbReference type="PANTHER" id="PTHR30195:SF15">
    <property type="entry name" value="TYPE I RESTRICTION ENZYME HINDI ENDONUCLEASE SUBUNIT"/>
    <property type="match status" value="1"/>
</dbReference>
<evidence type="ECO:0000259" key="12">
    <source>
        <dbReference type="PROSITE" id="PS51192"/>
    </source>
</evidence>
<evidence type="ECO:0000313" key="13">
    <source>
        <dbReference type="EMBL" id="KKR49925.1"/>
    </source>
</evidence>
<dbReference type="Proteomes" id="UP000034531">
    <property type="component" value="Unassembled WGS sequence"/>
</dbReference>
<keyword evidence="11" id="KW-0175">Coiled coil</keyword>
<evidence type="ECO:0000256" key="11">
    <source>
        <dbReference type="SAM" id="Coils"/>
    </source>
</evidence>
<dbReference type="InterPro" id="IPR004473">
    <property type="entry name" value="Restrct_endonuc_typeI_HsdR"/>
</dbReference>
<sequence length="1004" mass="115287">MPNLNEDTLAEQPVLDWLKELGYEYAFGPDIAPGGSFMERTDYREVVLESRLKRALRRINPDIPEEKLTQAADQLIKYNHQDLELGNKEMFEWLTRGVKVEIKDKHGELRGDYVNVIDFKNPQNNEFLAVNQFSVQHGNSVRIPDVVVFINGIPVAIFELKSPTRENATVVDAYAQIHETYKKEIPKIFFYNQVLVVSDLLKAKHGTVSSNWDFFTPWKDIESENEKGSGKSELELLTKGIFHKTRFLDIIENFIIFEADAEKDATKFTKKMCMYHQYFGVNRAVDKTLKAVGGDKKIGVFWHTQGSGKSLSMVFYVNKIKKLEALNGPTFLFLTDRNDLDQQFYKTFLRTGYPTAKQAESIRGLADKLKGAGAEVLFTTIQKFEMKEPLSARKNIIVIADEAHRSQYATLAGNVRDVLPNASFMGITGTPVELSNKNTRMVFGDHVSQYPIDRSVDDGTTVPIYYEGRLTPLHLLNDYIDEDFDQLVAEHPVEMKDMLKKKWARLEAAVGADDRLHKIAQDIVYHFQNRGIEGKAMVVTMSRRIAVRMYQIISNMKDTPKTAVIISGNLDYKDQIQKELDNKELEKRFKNPEDQLKIAVVCDMWLTGFDIPCLHTMYLDKALKGHTLMQAIARVNRRYKDKEGGLVVDYIGVADNLKKALAIYTSDIQKQAMVPVEEIIEKMLERYGEVKEFFVDIDYKDWKKLPSGEIAILFSKAVNMILTDSGTGNLDPEKKKRYLQLSGQLYKLFSLAMPHKQANEIRDNVEFFEGVRKAIVKSTIIDPIYVDPKTESAIRDLITKNIAAEGVIDIFAQRGKDKPDISILDEKFLKDVKDSRFKNLTIEAIRKLLNDELRMRMRTNLVRYQSLLEMLEEIIEEYENNIISSSKVIERLIELAKEIKKVEQAGVSIGLTEEEMAFYDSLSQGKKALKNGALKELVKELVKTIRKDIAIDWTNHEIIKARIRADVRMVLLRHDVSYDDMDILLNRVYEQAEHLYKNYPMTFA</sequence>
<comment type="catalytic activity">
    <reaction evidence="1 10">
        <text>Endonucleolytic cleavage of DNA to give random double-stranded fragments with terminal 5'-phosphates, ATP is simultaneously hydrolyzed.</text>
        <dbReference type="EC" id="3.1.21.3"/>
    </reaction>
</comment>
<dbReference type="GO" id="GO:0009035">
    <property type="term" value="F:type I site-specific deoxyribonuclease activity"/>
    <property type="evidence" value="ECO:0007669"/>
    <property type="project" value="UniProtKB-EC"/>
</dbReference>
<dbReference type="CDD" id="cd18030">
    <property type="entry name" value="DEXHc_RE_I_HsdR"/>
    <property type="match status" value="1"/>
</dbReference>
<proteinExistence type="inferred from homology"/>
<dbReference type="InterPro" id="IPR014001">
    <property type="entry name" value="Helicase_ATP-bd"/>
</dbReference>
<accession>A0A0G0TS85</accession>
<protein>
    <recommendedName>
        <fullName evidence="10">Type I restriction enzyme endonuclease subunit</fullName>
        <shortName evidence="10">R protein</shortName>
        <ecNumber evidence="10">3.1.21.3</ecNumber>
    </recommendedName>
</protein>
<dbReference type="InterPro" id="IPR055180">
    <property type="entry name" value="HsdR_RecA-like_helicase_dom_2"/>
</dbReference>
<dbReference type="PATRIC" id="fig|1618405.3.peg.668"/>
<dbReference type="PROSITE" id="PS51192">
    <property type="entry name" value="HELICASE_ATP_BIND_1"/>
    <property type="match status" value="1"/>
</dbReference>
<dbReference type="InterPro" id="IPR021810">
    <property type="entry name" value="T1RH-like_C"/>
</dbReference>
<evidence type="ECO:0000256" key="8">
    <source>
        <dbReference type="ARBA" id="ARBA00022840"/>
    </source>
</evidence>
<keyword evidence="7 10" id="KW-0378">Hydrolase</keyword>
<keyword evidence="8 10" id="KW-0067">ATP-binding</keyword>
<dbReference type="InterPro" id="IPR040980">
    <property type="entry name" value="SWI2_SNF2"/>
</dbReference>
<feature type="domain" description="Helicase ATP-binding" evidence="12">
    <location>
        <begin position="290"/>
        <end position="449"/>
    </location>
</feature>
<comment type="caution">
    <text evidence="13">The sequence shown here is derived from an EMBL/GenBank/DDBJ whole genome shotgun (WGS) entry which is preliminary data.</text>
</comment>
<dbReference type="InterPro" id="IPR007409">
    <property type="entry name" value="Restrct_endonuc_type1_HsdR_N"/>
</dbReference>
<name>A0A0G0TS85_9BACT</name>
<dbReference type="PANTHER" id="PTHR30195">
    <property type="entry name" value="TYPE I SITE-SPECIFIC DEOXYRIBONUCLEASE PROTEIN SUBUNIT M AND R"/>
    <property type="match status" value="1"/>
</dbReference>
<evidence type="ECO:0000256" key="9">
    <source>
        <dbReference type="ARBA" id="ARBA00023125"/>
    </source>
</evidence>
<dbReference type="SUPFAM" id="SSF52540">
    <property type="entry name" value="P-loop containing nucleoside triphosphate hydrolases"/>
    <property type="match status" value="2"/>
</dbReference>
<keyword evidence="5 10" id="KW-0680">Restriction system</keyword>
<dbReference type="Pfam" id="PF11867">
    <property type="entry name" value="T1RH-like_C"/>
    <property type="match status" value="1"/>
</dbReference>
<keyword evidence="9 10" id="KW-0238">DNA-binding</keyword>
<dbReference type="AlphaFoldDB" id="A0A0G0TS85"/>
<dbReference type="InterPro" id="IPR027417">
    <property type="entry name" value="P-loop_NTPase"/>
</dbReference>
<feature type="coiled-coil region" evidence="11">
    <location>
        <begin position="861"/>
        <end position="895"/>
    </location>
</feature>
<evidence type="ECO:0000256" key="1">
    <source>
        <dbReference type="ARBA" id="ARBA00000851"/>
    </source>
</evidence>
<comment type="function">
    <text evidence="10">Subunit R is required for both nuclease and ATPase activities, but not for modification.</text>
</comment>
<dbReference type="Pfam" id="PF22679">
    <property type="entry name" value="T1R_D3-like"/>
    <property type="match status" value="1"/>
</dbReference>
<dbReference type="Pfam" id="PF18766">
    <property type="entry name" value="SWI2_SNF2"/>
    <property type="match status" value="1"/>
</dbReference>
<dbReference type="GO" id="GO:0009307">
    <property type="term" value="P:DNA restriction-modification system"/>
    <property type="evidence" value="ECO:0007669"/>
    <property type="project" value="UniProtKB-KW"/>
</dbReference>
<evidence type="ECO:0000313" key="14">
    <source>
        <dbReference type="Proteomes" id="UP000034531"/>
    </source>
</evidence>
<comment type="similarity">
    <text evidence="2 10">Belongs to the HsdR family.</text>
</comment>
<comment type="subunit">
    <text evidence="10">The type I restriction/modification system is composed of three polypeptides R, M and S.</text>
</comment>
<organism evidence="13 14">
    <name type="scientific">Candidatus Curtissbacteria bacterium GW2011_GWA1_40_16</name>
    <dbReference type="NCBI Taxonomy" id="1618405"/>
    <lineage>
        <taxon>Bacteria</taxon>
        <taxon>Candidatus Curtissiibacteriota</taxon>
    </lineage>
</organism>
<keyword evidence="6" id="KW-0255">Endonuclease</keyword>
<dbReference type="Gene3D" id="3.90.1570.50">
    <property type="match status" value="1"/>
</dbReference>
<evidence type="ECO:0000256" key="3">
    <source>
        <dbReference type="ARBA" id="ARBA00022722"/>
    </source>
</evidence>
<evidence type="ECO:0000256" key="4">
    <source>
        <dbReference type="ARBA" id="ARBA00022741"/>
    </source>
</evidence>
<evidence type="ECO:0000256" key="5">
    <source>
        <dbReference type="ARBA" id="ARBA00022747"/>
    </source>
</evidence>
<evidence type="ECO:0000256" key="10">
    <source>
        <dbReference type="RuleBase" id="RU364115"/>
    </source>
</evidence>
<gene>
    <name evidence="13" type="ORF">UT84_C0017G0013</name>
</gene>
<keyword evidence="3" id="KW-0540">Nuclease</keyword>
<dbReference type="GO" id="GO:0003677">
    <property type="term" value="F:DNA binding"/>
    <property type="evidence" value="ECO:0007669"/>
    <property type="project" value="UniProtKB-KW"/>
</dbReference>
<evidence type="ECO:0000256" key="2">
    <source>
        <dbReference type="ARBA" id="ARBA00008598"/>
    </source>
</evidence>
<keyword evidence="4 10" id="KW-0547">Nucleotide-binding</keyword>